<organism evidence="2 3">
    <name type="scientific">Coemansia spiralis</name>
    <dbReference type="NCBI Taxonomy" id="417178"/>
    <lineage>
        <taxon>Eukaryota</taxon>
        <taxon>Fungi</taxon>
        <taxon>Fungi incertae sedis</taxon>
        <taxon>Zoopagomycota</taxon>
        <taxon>Kickxellomycotina</taxon>
        <taxon>Kickxellomycetes</taxon>
        <taxon>Kickxellales</taxon>
        <taxon>Kickxellaceae</taxon>
        <taxon>Coemansia</taxon>
    </lineage>
</organism>
<evidence type="ECO:0008006" key="4">
    <source>
        <dbReference type="Google" id="ProtNLM"/>
    </source>
</evidence>
<dbReference type="EMBL" id="JANBTX010000289">
    <property type="protein sequence ID" value="KAJ2683438.1"/>
    <property type="molecule type" value="Genomic_DNA"/>
</dbReference>
<reference evidence="2" key="1">
    <citation type="submission" date="2022-07" db="EMBL/GenBank/DDBJ databases">
        <title>Phylogenomic reconstructions and comparative analyses of Kickxellomycotina fungi.</title>
        <authorList>
            <person name="Reynolds N.K."/>
            <person name="Stajich J.E."/>
            <person name="Barry K."/>
            <person name="Grigoriev I.V."/>
            <person name="Crous P."/>
            <person name="Smith M.E."/>
        </authorList>
    </citation>
    <scope>NUCLEOTIDE SEQUENCE</scope>
    <source>
        <strain evidence="2">CBS 109367</strain>
    </source>
</reference>
<keyword evidence="3" id="KW-1185">Reference proteome</keyword>
<dbReference type="OrthoDB" id="262547at2759"/>
<dbReference type="AlphaFoldDB" id="A0A9W8L0P0"/>
<dbReference type="Gene3D" id="3.90.550.10">
    <property type="entry name" value="Spore Coat Polysaccharide Biosynthesis Protein SpsA, Chain A"/>
    <property type="match status" value="1"/>
</dbReference>
<dbReference type="PANTHER" id="PTHR34144:SF7">
    <property type="entry name" value="EXPORT PROTEIN (CAP59), PUTATIVE (AFU_ORTHOLOGUE AFUA_7G05020)-RELATED"/>
    <property type="match status" value="1"/>
</dbReference>
<dbReference type="InterPro" id="IPR021047">
    <property type="entry name" value="Mannosyltransferase_CMT1"/>
</dbReference>
<keyword evidence="1" id="KW-0812">Transmembrane</keyword>
<proteinExistence type="predicted"/>
<evidence type="ECO:0000313" key="2">
    <source>
        <dbReference type="EMBL" id="KAJ2683438.1"/>
    </source>
</evidence>
<sequence>MPAWFSLASARGRAFLLVGVLAVLAVVSIFAMYSSSDEYPSLTAHGSPAVANGQNVRSRFEFYLHRIHNQVHKEDLEYFCSKKSFSKSFIASQNQRYEDIVHGGTEPVFVAINLYNSEKILPSMAHQLLALADTLGHHRIFISIYENGSKDKTKDILNRFNSTLNAMGIAHQIRSELAPKPKHIHRIEYLARVRNFALEPLYNSGTKYGKVLFLNDIFFCVPDVLELLFQQRAQSAHLACAEDFDIYHGGPGFYDTWVTRDMRGDKFTKNMHKLTKDPISMIAQMRDRPFQVQCCWNGVALIDAQVFHGDDGLRFRRSVEGECSSSECSLLCNDMWAKGFKRAIVVPRVKVSYDIRTRNVLREPVSFPADMPYNNPVAEKITFRSGPEKIICLPLNGIDAQHPDAPSVWIKI</sequence>
<keyword evidence="1" id="KW-0472">Membrane</keyword>
<comment type="caution">
    <text evidence="2">The sequence shown here is derived from an EMBL/GenBank/DDBJ whole genome shotgun (WGS) entry which is preliminary data.</text>
</comment>
<keyword evidence="1" id="KW-1133">Transmembrane helix</keyword>
<evidence type="ECO:0000256" key="1">
    <source>
        <dbReference type="SAM" id="Phobius"/>
    </source>
</evidence>
<dbReference type="PANTHER" id="PTHR34144">
    <property type="entry name" value="CHROMOSOME 8, WHOLE GENOME SHOTGUN SEQUENCE"/>
    <property type="match status" value="1"/>
</dbReference>
<accession>A0A9W8L0P0</accession>
<dbReference type="SUPFAM" id="SSF53448">
    <property type="entry name" value="Nucleotide-diphospho-sugar transferases"/>
    <property type="match status" value="1"/>
</dbReference>
<feature type="transmembrane region" description="Helical" evidence="1">
    <location>
        <begin position="12"/>
        <end position="33"/>
    </location>
</feature>
<name>A0A9W8L0P0_9FUNG</name>
<dbReference type="Pfam" id="PF11735">
    <property type="entry name" value="CAP59_mtransfer"/>
    <property type="match status" value="1"/>
</dbReference>
<gene>
    <name evidence="2" type="ORF">IWW39_005503</name>
</gene>
<evidence type="ECO:0000313" key="3">
    <source>
        <dbReference type="Proteomes" id="UP001151516"/>
    </source>
</evidence>
<dbReference type="InterPro" id="IPR029044">
    <property type="entry name" value="Nucleotide-diphossugar_trans"/>
</dbReference>
<protein>
    <recommendedName>
        <fullName evidence="4">Alpha-1,3-mannosyltransferase CMT1</fullName>
    </recommendedName>
</protein>
<dbReference type="Proteomes" id="UP001151516">
    <property type="component" value="Unassembled WGS sequence"/>
</dbReference>